<dbReference type="RefSeq" id="WP_309771444.1">
    <property type="nucleotide sequence ID" value="NZ_JAVIZC010000003.1"/>
</dbReference>
<dbReference type="Gene3D" id="3.10.180.10">
    <property type="entry name" value="2,3-Dihydroxybiphenyl 1,2-Dioxygenase, domain 1"/>
    <property type="match status" value="1"/>
</dbReference>
<protein>
    <submittedName>
        <fullName evidence="2">Catechol 2,3-dioxygenase-like lactoylglutathione lyase family enzyme</fullName>
    </submittedName>
</protein>
<dbReference type="PROSITE" id="PS51819">
    <property type="entry name" value="VOC"/>
    <property type="match status" value="1"/>
</dbReference>
<reference evidence="2" key="1">
    <citation type="submission" date="2023-08" db="EMBL/GenBank/DDBJ databases">
        <title>Functional and genomic diversity of the sorghum phyllosphere microbiome.</title>
        <authorList>
            <person name="Shade A."/>
        </authorList>
    </citation>
    <scope>NUCLEOTIDE SEQUENCE</scope>
    <source>
        <strain evidence="2">SORGH_AS_0974</strain>
    </source>
</reference>
<dbReference type="SUPFAM" id="SSF54593">
    <property type="entry name" value="Glyoxalase/Bleomycin resistance protein/Dihydroxybiphenyl dioxygenase"/>
    <property type="match status" value="1"/>
</dbReference>
<dbReference type="AlphaFoldDB" id="A0AAJ2ESH0"/>
<evidence type="ECO:0000259" key="1">
    <source>
        <dbReference type="PROSITE" id="PS51819"/>
    </source>
</evidence>
<sequence>MRLNHLDLHVLDVAVTRDFFCDYLGFTLMETRGANGLSILQDAAGLELVISKPIEKFGAGDPITSDIKTYHIGFIQSSREEVDELYERLLESNAELWGKPQAIRGGWLFYFVAPGGVLVEIGWRPSQ</sequence>
<evidence type="ECO:0000313" key="2">
    <source>
        <dbReference type="EMBL" id="MDR6102879.1"/>
    </source>
</evidence>
<dbReference type="InterPro" id="IPR037523">
    <property type="entry name" value="VOC_core"/>
</dbReference>
<dbReference type="PANTHER" id="PTHR36113:SF3">
    <property type="entry name" value="SLL5075 PROTEIN"/>
    <property type="match status" value="1"/>
</dbReference>
<feature type="domain" description="VOC" evidence="1">
    <location>
        <begin position="2"/>
        <end position="124"/>
    </location>
</feature>
<dbReference type="Pfam" id="PF00903">
    <property type="entry name" value="Glyoxalase"/>
    <property type="match status" value="1"/>
</dbReference>
<evidence type="ECO:0000313" key="3">
    <source>
        <dbReference type="Proteomes" id="UP001255601"/>
    </source>
</evidence>
<dbReference type="InterPro" id="IPR051332">
    <property type="entry name" value="Fosfomycin_Res_Enzymes"/>
</dbReference>
<proteinExistence type="predicted"/>
<dbReference type="GO" id="GO:0016829">
    <property type="term" value="F:lyase activity"/>
    <property type="evidence" value="ECO:0007669"/>
    <property type="project" value="UniProtKB-KW"/>
</dbReference>
<dbReference type="PANTHER" id="PTHR36113">
    <property type="entry name" value="LYASE, PUTATIVE-RELATED-RELATED"/>
    <property type="match status" value="1"/>
</dbReference>
<dbReference type="CDD" id="cd06587">
    <property type="entry name" value="VOC"/>
    <property type="match status" value="1"/>
</dbReference>
<gene>
    <name evidence="2" type="ORF">QE369_003076</name>
</gene>
<dbReference type="InterPro" id="IPR029068">
    <property type="entry name" value="Glyas_Bleomycin-R_OHBP_Dase"/>
</dbReference>
<dbReference type="EMBL" id="JAVIZC010000003">
    <property type="protein sequence ID" value="MDR6102879.1"/>
    <property type="molecule type" value="Genomic_DNA"/>
</dbReference>
<keyword evidence="2" id="KW-0456">Lyase</keyword>
<dbReference type="InterPro" id="IPR004360">
    <property type="entry name" value="Glyas_Fos-R_dOase_dom"/>
</dbReference>
<accession>A0AAJ2ESH0</accession>
<dbReference type="Proteomes" id="UP001255601">
    <property type="component" value="Unassembled WGS sequence"/>
</dbReference>
<organism evidence="2 3">
    <name type="scientific">Agrobacterium larrymoorei</name>
    <dbReference type="NCBI Taxonomy" id="160699"/>
    <lineage>
        <taxon>Bacteria</taxon>
        <taxon>Pseudomonadati</taxon>
        <taxon>Pseudomonadota</taxon>
        <taxon>Alphaproteobacteria</taxon>
        <taxon>Hyphomicrobiales</taxon>
        <taxon>Rhizobiaceae</taxon>
        <taxon>Rhizobium/Agrobacterium group</taxon>
        <taxon>Agrobacterium</taxon>
    </lineage>
</organism>
<name>A0AAJ2ESH0_9HYPH</name>
<comment type="caution">
    <text evidence="2">The sequence shown here is derived from an EMBL/GenBank/DDBJ whole genome shotgun (WGS) entry which is preliminary data.</text>
</comment>